<protein>
    <recommendedName>
        <fullName evidence="4">Serine protease</fullName>
    </recommendedName>
</protein>
<accession>A0ABT4DIB1</accession>
<dbReference type="Gene3D" id="2.40.10.10">
    <property type="entry name" value="Trypsin-like serine proteases"/>
    <property type="match status" value="2"/>
</dbReference>
<keyword evidence="1" id="KW-0175">Coiled coil</keyword>
<evidence type="ECO:0000313" key="2">
    <source>
        <dbReference type="EMBL" id="MCY7008350.1"/>
    </source>
</evidence>
<sequence>MIFQIENITGKILENNKVVGTGFLITPNLFMTARHNVHNNVDGEPDEKEVFINLAAIGHIKGKTINLKKSYLERIDIVIIQLENAITNIKLTKFFKLKNSSKDYMFRTYGYPKEKLEGFFIEGTVISDTINSIENNDYILKIEEPYYLQSYKGLSGAPILIDNFIVGIIVAEETEENLHGISFKLIDSLLNEINIEERELTYISAEKIKEFKEKINYKSLLKYTEETLNVAGPRYSKINLENQTLQNLKIFLDENIPQEKLLKYYKELMNELNFLKECYTYSEYTKALLFIDTSIIEIKKIEKFLSKILEELKKILEENMNENNIEFFNNLKLEIPNVIGNIKNIFNDEIIRFDKKYGKNAFYNEKWRGAMASYQCEFPCANLDTLKNLEKTLNDFMSFFDNNYLDLIFSKTLLLKGIGGIGKTHTLCDITNYRVQNNNLCFLFFGNYFSNKTIEETILEKLGLKNLDFDIFLYMLNNIGEMENEKVTFIIDALNETNQNNYWNTHLESFVEKIKMYKYIKLIISCRNNYLNETLNEEVLKKFFILEHNGFEKREDFAIAEYFKYYNINTSYISKLELQKEFKNPLFLKMYCEIVKNNNNILNIDSLSLLFKKFFEIKNEKISKKFNNYISSRDNLIEKCILEISKIMKNNEINFIIWKDLRKEVENLINTEIGNCGLTSKVIIDELISENILKENDNTSFSFGFERFFDYIIAKNTLEINEDFCFLLDDIKRQKNKIELFRGSLEFLMLLFKENYNKELINEFSLKDKEFYDIFISSLPLRKNEDIDLETKNIFEVCLKNNIDSYITEKAFFTLFELSLRKKCILNAEYFHNLFRYCNITKRDCFLGYWMLKSYEKYFSIKSLLDNALYLNDRKLDLDIIKLWITILIWFTSLNDCYIRDNASKGLTNLIRLYPNITLYAIKKFEKIDDDYIQERLWGSVYASLILNEDNERIKKVVEYIHNEYILNKRIPKNVLLRDYFKNIAEFAEKKDILQYNILDFKAPYESEKIKKIKKINNPLKDKELYYNCTESDFAIYTIPWKVVDCGFSKEEVGELLYNEIINNSYSSKISELNSYIDYNYGSERSRDETVERIGKKYQKIYLYRILGQIYDNCSDKIDSDTEQGNEFREIDLTSLPYSELKYNLVGNELSYNFDNINKLSLEEWLKKEDIYQISRELLSFGNNFLLKGYFSINKKESELENLPQKQIWLHVNSYLIRKEDLDKCKKFFKGKDFWGRWLPEGFDFYENWIGEYPWSKEYLNAFQGLEERKNIPIKLIPTVHDFNNEKDSKFCKNRISEKFLFPSEIFFENLKLKWNGENAYLLNSEPMFLINNGKSRSIYSDKKLLEEYLNDNSYLLVWTILGEKRYLEGKIGSFPGSMTFSQSFILEDSLIKRIHIFSKFNSPWKNKK</sequence>
<dbReference type="Proteomes" id="UP001062738">
    <property type="component" value="Unassembled WGS sequence"/>
</dbReference>
<comment type="caution">
    <text evidence="2">The sequence shown here is derived from an EMBL/GenBank/DDBJ whole genome shotgun (WGS) entry which is preliminary data.</text>
</comment>
<keyword evidence="3" id="KW-1185">Reference proteome</keyword>
<feature type="coiled-coil region" evidence="1">
    <location>
        <begin position="298"/>
        <end position="326"/>
    </location>
</feature>
<evidence type="ECO:0008006" key="4">
    <source>
        <dbReference type="Google" id="ProtNLM"/>
    </source>
</evidence>
<dbReference type="RefSeq" id="WP_265152273.1">
    <property type="nucleotide sequence ID" value="NZ_JAOXXL010000017.1"/>
</dbReference>
<reference evidence="2" key="1">
    <citation type="submission" date="2022-09" db="EMBL/GenBank/DDBJ databases">
        <authorList>
            <person name="Zoaiter M."/>
        </authorList>
    </citation>
    <scope>NUCLEOTIDE SEQUENCE</scope>
    <source>
        <strain evidence="2">DSM 19848</strain>
    </source>
</reference>
<dbReference type="InterPro" id="IPR043504">
    <property type="entry name" value="Peptidase_S1_PA_chymotrypsin"/>
</dbReference>
<dbReference type="InterPro" id="IPR009003">
    <property type="entry name" value="Peptidase_S1_PA"/>
</dbReference>
<proteinExistence type="predicted"/>
<dbReference type="SUPFAM" id="SSF52540">
    <property type="entry name" value="P-loop containing nucleoside triphosphate hydrolases"/>
    <property type="match status" value="1"/>
</dbReference>
<dbReference type="SUPFAM" id="SSF50494">
    <property type="entry name" value="Trypsin-like serine proteases"/>
    <property type="match status" value="1"/>
</dbReference>
<evidence type="ECO:0000256" key="1">
    <source>
        <dbReference type="SAM" id="Coils"/>
    </source>
</evidence>
<dbReference type="EMBL" id="JAOXXL010000017">
    <property type="protein sequence ID" value="MCY7008350.1"/>
    <property type="molecule type" value="Genomic_DNA"/>
</dbReference>
<organism evidence="2 3">
    <name type="scientific">Fusobacterium simiae</name>
    <dbReference type="NCBI Taxonomy" id="855"/>
    <lineage>
        <taxon>Bacteria</taxon>
        <taxon>Fusobacteriati</taxon>
        <taxon>Fusobacteriota</taxon>
        <taxon>Fusobacteriia</taxon>
        <taxon>Fusobacteriales</taxon>
        <taxon>Fusobacteriaceae</taxon>
        <taxon>Fusobacterium</taxon>
    </lineage>
</organism>
<name>A0ABT4DIB1_FUSSI</name>
<gene>
    <name evidence="2" type="ORF">OCK72_06735</name>
</gene>
<dbReference type="InterPro" id="IPR027417">
    <property type="entry name" value="P-loop_NTPase"/>
</dbReference>
<evidence type="ECO:0000313" key="3">
    <source>
        <dbReference type="Proteomes" id="UP001062738"/>
    </source>
</evidence>